<protein>
    <submittedName>
        <fullName evidence="1">Uncharacterized protein</fullName>
    </submittedName>
</protein>
<name>A0A2N9G0E1_FAGSY</name>
<dbReference type="PANTHER" id="PTHR33116:SF78">
    <property type="entry name" value="OS12G0587133 PROTEIN"/>
    <property type="match status" value="1"/>
</dbReference>
<dbReference type="EMBL" id="OIVN01001353">
    <property type="protein sequence ID" value="SPC93018.1"/>
    <property type="molecule type" value="Genomic_DNA"/>
</dbReference>
<reference evidence="1" key="1">
    <citation type="submission" date="2018-02" db="EMBL/GenBank/DDBJ databases">
        <authorList>
            <person name="Cohen D.B."/>
            <person name="Kent A.D."/>
        </authorList>
    </citation>
    <scope>NUCLEOTIDE SEQUENCE</scope>
</reference>
<sequence>MECISSVSFSIMVNGGITKKFHPSQGLRQGDPLSPYLFILGQEVLSKIIDREFLKGSINGVKMNVNGPAFIHVMYADDIMLFAKANFREVQILDDHLVTYYMKMVQSNVNYLGSLLFHSSSRIKDFKFLQEKLEARLLGWRCKTLSWASRATLIKSVAMALPVYTFSSSDVPILVCEKMDASIRRFGESKGESKRSKYKVKERWINNEPLKNSSITWKAIERLKPLIRKGACFIIGDGKKVDCWKDPWLPSFIPGPKDASVVINPFMVENLINGEANTWRFDLIMDMFYQESVMAITKIILPVVPRTDKLTWVANPKGLFSMKSVMVLIQRDVIRDALFVTLKVESVSHVVVDPPIPLSDPSVMKMNKNLASIQIALTLEAIWRFCNQHVHRSKVENPNVSIKALEFRVVEHMQNMWVENSLFFPKDLKWLPPPHGIVKLNVGAAIFHTSACIAVIARNESGLIIKTWAKPFNSIDPLVAEEVAILWAIQIAKMEN</sequence>
<accession>A0A2N9G0E1</accession>
<proteinExistence type="predicted"/>
<organism evidence="1">
    <name type="scientific">Fagus sylvatica</name>
    <name type="common">Beechnut</name>
    <dbReference type="NCBI Taxonomy" id="28930"/>
    <lineage>
        <taxon>Eukaryota</taxon>
        <taxon>Viridiplantae</taxon>
        <taxon>Streptophyta</taxon>
        <taxon>Embryophyta</taxon>
        <taxon>Tracheophyta</taxon>
        <taxon>Spermatophyta</taxon>
        <taxon>Magnoliopsida</taxon>
        <taxon>eudicotyledons</taxon>
        <taxon>Gunneridae</taxon>
        <taxon>Pentapetalae</taxon>
        <taxon>rosids</taxon>
        <taxon>fabids</taxon>
        <taxon>Fagales</taxon>
        <taxon>Fagaceae</taxon>
        <taxon>Fagus</taxon>
    </lineage>
</organism>
<dbReference type="AlphaFoldDB" id="A0A2N9G0E1"/>
<gene>
    <name evidence="1" type="ORF">FSB_LOCUS20900</name>
</gene>
<dbReference type="PANTHER" id="PTHR33116">
    <property type="entry name" value="REVERSE TRANSCRIPTASE ZINC-BINDING DOMAIN-CONTAINING PROTEIN-RELATED-RELATED"/>
    <property type="match status" value="1"/>
</dbReference>
<evidence type="ECO:0000313" key="1">
    <source>
        <dbReference type="EMBL" id="SPC93018.1"/>
    </source>
</evidence>